<dbReference type="RefSeq" id="WP_185269954.1">
    <property type="nucleotide sequence ID" value="NZ_CP055155.1"/>
</dbReference>
<reference evidence="2 3" key="1">
    <citation type="journal article" date="2018" name="Int. J. Syst. Evol. Microbiol.">
        <title>Adhaeribacter swui sp. nov., isolated from wet mud.</title>
        <authorList>
            <person name="Kim D.U."/>
            <person name="Kim K.W."/>
            <person name="Kang M.S."/>
            <person name="Kim J.Y."/>
            <person name="Jang J.H."/>
            <person name="Kim M.K."/>
        </authorList>
    </citation>
    <scope>NUCLEOTIDE SEQUENCE [LARGE SCALE GENOMIC DNA]</scope>
    <source>
        <strain evidence="2 3">KCTC 52873</strain>
        <plasmid evidence="2">unnamed2</plasmid>
    </source>
</reference>
<dbReference type="PANTHER" id="PTHR11908:SF153">
    <property type="entry name" value="DEHYDROGENASE"/>
    <property type="match status" value="1"/>
</dbReference>
<keyword evidence="3" id="KW-1185">Reference proteome</keyword>
<protein>
    <submittedName>
        <fullName evidence="2">Xanthine dehydrogenase family protein molybdopterin-binding subunit</fullName>
    </submittedName>
</protein>
<dbReference type="SMART" id="SM01008">
    <property type="entry name" value="Ald_Xan_dh_C"/>
    <property type="match status" value="1"/>
</dbReference>
<dbReference type="SUPFAM" id="SSF56003">
    <property type="entry name" value="Molybdenum cofactor-binding domain"/>
    <property type="match status" value="1"/>
</dbReference>
<dbReference type="InterPro" id="IPR000674">
    <property type="entry name" value="Ald_Oxase/Xan_DH_a/b"/>
</dbReference>
<organism evidence="2 3">
    <name type="scientific">Adhaeribacter swui</name>
    <dbReference type="NCBI Taxonomy" id="2086471"/>
    <lineage>
        <taxon>Bacteria</taxon>
        <taxon>Pseudomonadati</taxon>
        <taxon>Bacteroidota</taxon>
        <taxon>Cytophagia</taxon>
        <taxon>Cytophagales</taxon>
        <taxon>Hymenobacteraceae</taxon>
        <taxon>Adhaeribacter</taxon>
    </lineage>
</organism>
<dbReference type="EMBL" id="CP055155">
    <property type="protein sequence ID" value="QNF31388.1"/>
    <property type="molecule type" value="Genomic_DNA"/>
</dbReference>
<proteinExistence type="predicted"/>
<evidence type="ECO:0000313" key="3">
    <source>
        <dbReference type="Proteomes" id="UP000515237"/>
    </source>
</evidence>
<dbReference type="Pfam" id="PF20256">
    <property type="entry name" value="MoCoBD_2"/>
    <property type="match status" value="1"/>
</dbReference>
<dbReference type="PANTHER" id="PTHR11908">
    <property type="entry name" value="XANTHINE DEHYDROGENASE"/>
    <property type="match status" value="1"/>
</dbReference>
<dbReference type="Gene3D" id="3.90.1170.50">
    <property type="entry name" value="Aldehyde oxidase/xanthine dehydrogenase, a/b hammerhead"/>
    <property type="match status" value="1"/>
</dbReference>
<dbReference type="InterPro" id="IPR036856">
    <property type="entry name" value="Ald_Oxase/Xan_DH_a/b_sf"/>
</dbReference>
<dbReference type="InterPro" id="IPR016208">
    <property type="entry name" value="Ald_Oxase/xanthine_DH-like"/>
</dbReference>
<evidence type="ECO:0000313" key="2">
    <source>
        <dbReference type="EMBL" id="QNF31388.1"/>
    </source>
</evidence>
<gene>
    <name evidence="2" type="ORF">HUW51_01120</name>
</gene>
<dbReference type="InterPro" id="IPR008274">
    <property type="entry name" value="AldOxase/xan_DH_MoCoBD1"/>
</dbReference>
<dbReference type="InterPro" id="IPR037165">
    <property type="entry name" value="AldOxase/xan_DH_Mopterin-bd_sf"/>
</dbReference>
<dbReference type="KEGG" id="aswu:HUW51_01120"/>
<sequence>MNIEKDFFFDKKQNNPLNRVDGRAKVTGTATYAAEHQVSNLVYGFLVGSTIAKGRIKSMDTKSAERADGVLAVITHLNAPKIPGYQTGKDPSKPPTAGQPLRIFYDNQIYYYDQPIALVIADTYERVLDAAKLVKAQYDKEAHQTDLEANLSKAKAPSGPRKEDYKRGELDAYKKAPVKIKQEYYHPVEVHNPMELGSIIAQWEGSEKVTVYTKTQGVESTRNSIKDAFKLKPENITVQAEHIGGAFGMGLRTWPYEIAAIMGAQKIGKPLKLVLHREQMFTNVGYRPETIQKISMGATADGKLIGITHEATANTSAYEEFTEATVNITQFMYACPNVATRYRIVPLNVCTPIWMRGPGEATGAFALESAMDELAHVLKIDPIEFRLRNHADVDPEHNRPWSSKHLKECYQMGAEKIGWKDRKLEPRTLKEGDWLIGYGMGTGSFGAMRWVATIKANLQSDGRLLLQCSVNDMGPGTATMMTAVASEAMGLTPDKITIQMGSTKLPPGPMQGGSNVTSTVGSAVHDVCAELKQQIAALASKEGSAFHKAKAVNVKPEDLIFSSDGVALKKKDSVKITYNELFRQNNLKTLELTKESKGQEQPYSMYSFSMHFVKLRVHPATGRIKIDHVVSCADAGTIISPKTAASQMIGGAVGGIGMALMEDLVVDHRFGRPINNNLADYHVPVNADIPNIDVLFVNKKDPFTNPMGSKGLGEIALVGVAPAIANAVFNATGKRIRTLPITPDKLMEV</sequence>
<geneLocation type="plasmid" evidence="2 3">
    <name>unnamed2</name>
</geneLocation>
<evidence type="ECO:0000259" key="1">
    <source>
        <dbReference type="SMART" id="SM01008"/>
    </source>
</evidence>
<keyword evidence="2" id="KW-0614">Plasmid</keyword>
<feature type="domain" description="Aldehyde oxidase/xanthine dehydrogenase a/b hammerhead" evidence="1">
    <location>
        <begin position="27"/>
        <end position="142"/>
    </location>
</feature>
<dbReference type="InterPro" id="IPR046867">
    <property type="entry name" value="AldOxase/xan_DH_MoCoBD2"/>
</dbReference>
<accession>A0A7G7G2K4</accession>
<dbReference type="SUPFAM" id="SSF54665">
    <property type="entry name" value="CO dehydrogenase molybdoprotein N-domain-like"/>
    <property type="match status" value="1"/>
</dbReference>
<dbReference type="Pfam" id="PF02738">
    <property type="entry name" value="MoCoBD_1"/>
    <property type="match status" value="1"/>
</dbReference>
<dbReference type="GO" id="GO:0005506">
    <property type="term" value="F:iron ion binding"/>
    <property type="evidence" value="ECO:0007669"/>
    <property type="project" value="InterPro"/>
</dbReference>
<dbReference type="Gene3D" id="3.30.365.10">
    <property type="entry name" value="Aldehyde oxidase/xanthine dehydrogenase, molybdopterin binding domain"/>
    <property type="match status" value="4"/>
</dbReference>
<dbReference type="Pfam" id="PF01315">
    <property type="entry name" value="Ald_Xan_dh_C"/>
    <property type="match status" value="1"/>
</dbReference>
<dbReference type="AlphaFoldDB" id="A0A7G7G2K4"/>
<name>A0A7G7G2K4_9BACT</name>
<dbReference type="GO" id="GO:0016491">
    <property type="term" value="F:oxidoreductase activity"/>
    <property type="evidence" value="ECO:0007669"/>
    <property type="project" value="InterPro"/>
</dbReference>
<dbReference type="Proteomes" id="UP000515237">
    <property type="component" value="Plasmid unnamed2"/>
</dbReference>